<protein>
    <submittedName>
        <fullName evidence="1">Uncharacterized protein</fullName>
    </submittedName>
</protein>
<evidence type="ECO:0000313" key="1">
    <source>
        <dbReference type="EMBL" id="PKU36349.1"/>
    </source>
</evidence>
<accession>A0A2I0TRD1</accession>
<dbReference type="EMBL" id="KZ507705">
    <property type="protein sequence ID" value="PKU36349.1"/>
    <property type="molecule type" value="Genomic_DNA"/>
</dbReference>
<sequence length="153" mass="17309">MPRLSERAGMAIWQSICRLGSGVWRGLYHEQWRLETTWIRDECAFRNVTMTKGYQSSTVISVAIRAVPIPSCDSTDNRFAKSQDVELKTAYLLEELFLLRRTRDACAGSPLEASLHHKGFSSIDAITEAMGLAEIEHTRMKDIIESNISSSRE</sequence>
<gene>
    <name evidence="1" type="ORF">llap_13346</name>
</gene>
<name>A0A2I0TRD1_LIMLA</name>
<reference evidence="2" key="2">
    <citation type="submission" date="2017-12" db="EMBL/GenBank/DDBJ databases">
        <title>Genome sequence of the Bar-tailed Godwit (Limosa lapponica baueri).</title>
        <authorList>
            <person name="Lima N.C.B."/>
            <person name="Parody-Merino A.M."/>
            <person name="Battley P.F."/>
            <person name="Fidler A.E."/>
            <person name="Prosdocimi F."/>
        </authorList>
    </citation>
    <scope>NUCLEOTIDE SEQUENCE [LARGE SCALE GENOMIC DNA]</scope>
</reference>
<dbReference type="Proteomes" id="UP000233556">
    <property type="component" value="Unassembled WGS sequence"/>
</dbReference>
<proteinExistence type="predicted"/>
<organism evidence="1 2">
    <name type="scientific">Limosa lapponica baueri</name>
    <dbReference type="NCBI Taxonomy" id="1758121"/>
    <lineage>
        <taxon>Eukaryota</taxon>
        <taxon>Metazoa</taxon>
        <taxon>Chordata</taxon>
        <taxon>Craniata</taxon>
        <taxon>Vertebrata</taxon>
        <taxon>Euteleostomi</taxon>
        <taxon>Archelosauria</taxon>
        <taxon>Archosauria</taxon>
        <taxon>Dinosauria</taxon>
        <taxon>Saurischia</taxon>
        <taxon>Theropoda</taxon>
        <taxon>Coelurosauria</taxon>
        <taxon>Aves</taxon>
        <taxon>Neognathae</taxon>
        <taxon>Neoaves</taxon>
        <taxon>Charadriiformes</taxon>
        <taxon>Scolopacidae</taxon>
        <taxon>Limosa</taxon>
    </lineage>
</organism>
<reference evidence="2" key="1">
    <citation type="submission" date="2017-11" db="EMBL/GenBank/DDBJ databases">
        <authorList>
            <person name="Lima N.C."/>
            <person name="Parody-Merino A.M."/>
            <person name="Battley P.F."/>
            <person name="Fidler A.E."/>
            <person name="Prosdocimi F."/>
        </authorList>
    </citation>
    <scope>NUCLEOTIDE SEQUENCE [LARGE SCALE GENOMIC DNA]</scope>
</reference>
<keyword evidence="2" id="KW-1185">Reference proteome</keyword>
<dbReference type="AlphaFoldDB" id="A0A2I0TRD1"/>
<evidence type="ECO:0000313" key="2">
    <source>
        <dbReference type="Proteomes" id="UP000233556"/>
    </source>
</evidence>